<keyword evidence="3" id="KW-1185">Reference proteome</keyword>
<dbReference type="Gene3D" id="3.30.70.330">
    <property type="match status" value="1"/>
</dbReference>
<dbReference type="InterPro" id="IPR012677">
    <property type="entry name" value="Nucleotide-bd_a/b_plait_sf"/>
</dbReference>
<evidence type="ECO:0000313" key="2">
    <source>
        <dbReference type="EMBL" id="SHO79146.1"/>
    </source>
</evidence>
<dbReference type="AlphaFoldDB" id="A0A1M8A9H1"/>
<proteinExistence type="predicted"/>
<dbReference type="OrthoDB" id="3355388at2759"/>
<dbReference type="Proteomes" id="UP000186303">
    <property type="component" value="Chromosome 5"/>
</dbReference>
<evidence type="ECO:0000313" key="3">
    <source>
        <dbReference type="Proteomes" id="UP000186303"/>
    </source>
</evidence>
<sequence length="369" mass="40384">MLPFVPRSVAGTKRSHPRGAPVPVPHVEWRASSPEDVRPMAARLLNELSPWWMDRLDTPLAHALQARLGEPVHLAQIANDAHMQAIGCASLADLCAAVPWLFALRWLQPGPDTMQAIWTQAGPYAVLFLEHVVSQAADALQVALVVQSLARAVNDRLDPVIYAVIPPYADEEPRRPPAVVRTRDALVVVDPATAETLLAHFPWDRAGFEWPARQWASLGADESVRCISKARYDALRREYVAWHKELVAQNTGAAKAAAAEAREAGQAKNSAYPQHTIVCLVRGPDETAPQIKARLAGLGAKAVDYVDVTRYKPTAYVRCATAKAAQALAEALGTGAYVLRGTEQADYWRAVPLRVQNSARRRSEQSQCT</sequence>
<reference evidence="3" key="1">
    <citation type="journal article" date="2017" name="Nucleic Acids Res.">
        <title>Proteogenomics produces comprehensive and highly accurate protein-coding gene annotation in a complete genome assembly of Malassezia sympodialis.</title>
        <authorList>
            <person name="Zhu Y."/>
            <person name="Engstroem P.G."/>
            <person name="Tellgren-Roth C."/>
            <person name="Baudo C.D."/>
            <person name="Kennell J.C."/>
            <person name="Sun S."/>
            <person name="Billmyre R.B."/>
            <person name="Schroeder M.S."/>
            <person name="Andersson A."/>
            <person name="Holm T."/>
            <person name="Sigurgeirsson B."/>
            <person name="Wu G."/>
            <person name="Sankaranarayanan S.R."/>
            <person name="Siddharthan R."/>
            <person name="Sanyal K."/>
            <person name="Lundeberg J."/>
            <person name="Nystedt B."/>
            <person name="Boekhout T."/>
            <person name="Dawson T.L. Jr."/>
            <person name="Heitman J."/>
            <person name="Scheynius A."/>
            <person name="Lehtioe J."/>
        </authorList>
    </citation>
    <scope>NUCLEOTIDE SEQUENCE [LARGE SCALE GENOMIC DNA]</scope>
    <source>
        <strain evidence="3">ATCC 42132</strain>
    </source>
</reference>
<gene>
    <name evidence="2" type="ORF">MSYG_3494</name>
</gene>
<accession>A0A1M8A9H1</accession>
<name>A0A1M8A9H1_MALS4</name>
<protein>
    <submittedName>
        <fullName evidence="2">Uncharacterized protein</fullName>
    </submittedName>
</protein>
<dbReference type="VEuPathDB" id="FungiDB:MSYG_3494"/>
<organism evidence="2 3">
    <name type="scientific">Malassezia sympodialis (strain ATCC 42132)</name>
    <name type="common">Atopic eczema-associated yeast</name>
    <dbReference type="NCBI Taxonomy" id="1230383"/>
    <lineage>
        <taxon>Eukaryota</taxon>
        <taxon>Fungi</taxon>
        <taxon>Dikarya</taxon>
        <taxon>Basidiomycota</taxon>
        <taxon>Ustilaginomycotina</taxon>
        <taxon>Malasseziomycetes</taxon>
        <taxon>Malasseziales</taxon>
        <taxon>Malasseziaceae</taxon>
        <taxon>Malassezia</taxon>
    </lineage>
</organism>
<evidence type="ECO:0000256" key="1">
    <source>
        <dbReference type="SAM" id="MobiDB-lite"/>
    </source>
</evidence>
<dbReference type="EMBL" id="LT671825">
    <property type="protein sequence ID" value="SHO79146.1"/>
    <property type="molecule type" value="Genomic_DNA"/>
</dbReference>
<feature type="region of interest" description="Disordered" evidence="1">
    <location>
        <begin position="1"/>
        <end position="23"/>
    </location>
</feature>